<feature type="transmembrane region" description="Helical" evidence="8">
    <location>
        <begin position="27"/>
        <end position="50"/>
    </location>
</feature>
<dbReference type="InterPro" id="IPR042217">
    <property type="entry name" value="T4SS_VirB10/TrbI"/>
</dbReference>
<dbReference type="Proteomes" id="UP000241158">
    <property type="component" value="Unassembled WGS sequence"/>
</dbReference>
<evidence type="ECO:0000313" key="10">
    <source>
        <dbReference type="Proteomes" id="UP000241158"/>
    </source>
</evidence>
<dbReference type="Pfam" id="PF03743">
    <property type="entry name" value="TrbI"/>
    <property type="match status" value="1"/>
</dbReference>
<dbReference type="OrthoDB" id="9807354at2"/>
<dbReference type="GO" id="GO:0005886">
    <property type="term" value="C:plasma membrane"/>
    <property type="evidence" value="ECO:0007669"/>
    <property type="project" value="UniProtKB-SubCell"/>
</dbReference>
<protein>
    <submittedName>
        <fullName evidence="9">Conjugal transfer protein</fullName>
    </submittedName>
</protein>
<evidence type="ECO:0000256" key="4">
    <source>
        <dbReference type="ARBA" id="ARBA00022692"/>
    </source>
</evidence>
<accession>A0A2P7AMQ7</accession>
<comment type="subcellular location">
    <subcellularLocation>
        <location evidence="1">Cell membrane</location>
        <topology evidence="1">Single-pass membrane protein</topology>
    </subcellularLocation>
</comment>
<feature type="region of interest" description="Disordered" evidence="7">
    <location>
        <begin position="81"/>
        <end position="168"/>
    </location>
</feature>
<comment type="similarity">
    <text evidence="2">Belongs to the TrbI/VirB10 family.</text>
</comment>
<dbReference type="InterPro" id="IPR047695">
    <property type="entry name" value="T4SS_VirB10/PtlG"/>
</dbReference>
<dbReference type="AlphaFoldDB" id="A0A2P7AMQ7"/>
<reference evidence="10" key="1">
    <citation type="submission" date="2017-11" db="EMBL/GenBank/DDBJ databases">
        <authorList>
            <person name="Kuznetsova I."/>
            <person name="Sazanova A."/>
            <person name="Chirak E."/>
            <person name="Safronova V."/>
            <person name="Willems A."/>
        </authorList>
    </citation>
    <scope>NUCLEOTIDE SEQUENCE [LARGE SCALE GENOMIC DNA]</scope>
    <source>
        <strain evidence="10">PEPV15</strain>
    </source>
</reference>
<evidence type="ECO:0000256" key="2">
    <source>
        <dbReference type="ARBA" id="ARBA00010265"/>
    </source>
</evidence>
<feature type="compositionally biased region" description="Basic and acidic residues" evidence="7">
    <location>
        <begin position="103"/>
        <end position="140"/>
    </location>
</feature>
<dbReference type="Gene3D" id="2.40.128.260">
    <property type="entry name" value="Type IV secretion system, VirB10/TraB/TrbI"/>
    <property type="match status" value="2"/>
</dbReference>
<evidence type="ECO:0000256" key="8">
    <source>
        <dbReference type="SAM" id="Phobius"/>
    </source>
</evidence>
<evidence type="ECO:0000256" key="7">
    <source>
        <dbReference type="SAM" id="MobiDB-lite"/>
    </source>
</evidence>
<keyword evidence="4 8" id="KW-0812">Transmembrane</keyword>
<evidence type="ECO:0000256" key="6">
    <source>
        <dbReference type="ARBA" id="ARBA00023136"/>
    </source>
</evidence>
<gene>
    <name evidence="9" type="ORF">CU100_22935</name>
</gene>
<evidence type="ECO:0000313" key="9">
    <source>
        <dbReference type="EMBL" id="PSH55499.1"/>
    </source>
</evidence>
<keyword evidence="10" id="KW-1185">Reference proteome</keyword>
<dbReference type="InterPro" id="IPR005498">
    <property type="entry name" value="T4SS_VirB10/TraB/TrbI"/>
</dbReference>
<dbReference type="RefSeq" id="WP_106718942.1">
    <property type="nucleotide sequence ID" value="NZ_JACHXT010000005.1"/>
</dbReference>
<sequence>MPDPDYHLNVELEEAARSKLAEPKRGLSRAALILLFALVCLPLLAMPFWLQRPSTPENADTGDDNFVPPVGNVQLVVPPVEKEPVPEPEPTPAAGPSQDELDAAARRARLEAEEEARRMAEAERLARESETDEKKWERYRSPMVVTESGQTDEVPGEQPKPPTDAEKAAGTFQDANPNGQFLSAMANKPVEVAKAEQTKRIDALVPQGTMIRGVLETAVQTDLPGMVRAVTTEDIWSFDGRRILIPAASRMIGEYNAGIAQGQTRAFIVWTRLLRADGISMNLGSIGTDELGRSGSAGDVNNHYLKRFGAAGVLSIISAGTQLMAATGMRKTTDTRPTQTTTTDIATGKITYSTTYPEDNEAKNRAKDLAMQGAALAAQSFTQLAQEALKAQINIPPTITIDQGTPVSIFVRRDLDFSDHYPDPVLQKLKELKKGRGWDVGDGSTQPFYKGGTP</sequence>
<dbReference type="NCBIfam" id="NF038091">
    <property type="entry name" value="T4SS_VirB10"/>
    <property type="match status" value="1"/>
</dbReference>
<dbReference type="EMBL" id="PGGN01000005">
    <property type="protein sequence ID" value="PSH55499.1"/>
    <property type="molecule type" value="Genomic_DNA"/>
</dbReference>
<proteinExistence type="inferred from homology"/>
<organism evidence="9 10">
    <name type="scientific">Phyllobacterium endophyticum</name>
    <dbReference type="NCBI Taxonomy" id="1149773"/>
    <lineage>
        <taxon>Bacteria</taxon>
        <taxon>Pseudomonadati</taxon>
        <taxon>Pseudomonadota</taxon>
        <taxon>Alphaproteobacteria</taxon>
        <taxon>Hyphomicrobiales</taxon>
        <taxon>Phyllobacteriaceae</taxon>
        <taxon>Phyllobacterium</taxon>
    </lineage>
</organism>
<keyword evidence="3" id="KW-1003">Cell membrane</keyword>
<evidence type="ECO:0000256" key="1">
    <source>
        <dbReference type="ARBA" id="ARBA00004162"/>
    </source>
</evidence>
<keyword evidence="5 8" id="KW-1133">Transmembrane helix</keyword>
<dbReference type="CDD" id="cd16429">
    <property type="entry name" value="VirB10"/>
    <property type="match status" value="1"/>
</dbReference>
<evidence type="ECO:0000256" key="5">
    <source>
        <dbReference type="ARBA" id="ARBA00022989"/>
    </source>
</evidence>
<comment type="caution">
    <text evidence="9">The sequence shown here is derived from an EMBL/GenBank/DDBJ whole genome shotgun (WGS) entry which is preliminary data.</text>
</comment>
<evidence type="ECO:0000256" key="3">
    <source>
        <dbReference type="ARBA" id="ARBA00022475"/>
    </source>
</evidence>
<keyword evidence="6 8" id="KW-0472">Membrane</keyword>
<name>A0A2P7AMQ7_9HYPH</name>